<comment type="catalytic activity">
    <reaction evidence="1 4">
        <text>[protein]-peptidylproline (omega=180) = [protein]-peptidylproline (omega=0)</text>
        <dbReference type="Rhea" id="RHEA:16237"/>
        <dbReference type="Rhea" id="RHEA-COMP:10747"/>
        <dbReference type="Rhea" id="RHEA-COMP:10748"/>
        <dbReference type="ChEBI" id="CHEBI:83833"/>
        <dbReference type="ChEBI" id="CHEBI:83834"/>
        <dbReference type="EC" id="5.2.1.8"/>
    </reaction>
</comment>
<keyword evidence="3 4" id="KW-0413">Isomerase</keyword>
<dbReference type="Gene3D" id="2.40.100.10">
    <property type="entry name" value="Cyclophilin-like"/>
    <property type="match status" value="1"/>
</dbReference>
<dbReference type="GO" id="GO:0006457">
    <property type="term" value="P:protein folding"/>
    <property type="evidence" value="ECO:0007669"/>
    <property type="project" value="InterPro"/>
</dbReference>
<evidence type="ECO:0000313" key="6">
    <source>
        <dbReference type="EMBL" id="KOO30046.1"/>
    </source>
</evidence>
<evidence type="ECO:0000313" key="7">
    <source>
        <dbReference type="Proteomes" id="UP000037460"/>
    </source>
</evidence>
<evidence type="ECO:0000256" key="4">
    <source>
        <dbReference type="RuleBase" id="RU363019"/>
    </source>
</evidence>
<organism evidence="6 7">
    <name type="scientific">Chrysochromulina tobinii</name>
    <dbReference type="NCBI Taxonomy" id="1460289"/>
    <lineage>
        <taxon>Eukaryota</taxon>
        <taxon>Haptista</taxon>
        <taxon>Haptophyta</taxon>
        <taxon>Prymnesiophyceae</taxon>
        <taxon>Prymnesiales</taxon>
        <taxon>Chrysochromulinaceae</taxon>
        <taxon>Chrysochromulina</taxon>
    </lineage>
</organism>
<reference evidence="7" key="1">
    <citation type="journal article" date="2015" name="PLoS Genet.">
        <title>Genome Sequence and Transcriptome Analyses of Chrysochromulina tobin: Metabolic Tools for Enhanced Algal Fitness in the Prominent Order Prymnesiales (Haptophyceae).</title>
        <authorList>
            <person name="Hovde B.T."/>
            <person name="Deodato C.R."/>
            <person name="Hunsperger H.M."/>
            <person name="Ryken S.A."/>
            <person name="Yost W."/>
            <person name="Jha R.K."/>
            <person name="Patterson J."/>
            <person name="Monnat R.J. Jr."/>
            <person name="Barlow S.B."/>
            <person name="Starkenburg S.R."/>
            <person name="Cattolico R.A."/>
        </authorList>
    </citation>
    <scope>NUCLEOTIDE SEQUENCE</scope>
    <source>
        <strain evidence="7">CCMP291</strain>
    </source>
</reference>
<evidence type="ECO:0000256" key="1">
    <source>
        <dbReference type="ARBA" id="ARBA00000971"/>
    </source>
</evidence>
<dbReference type="Proteomes" id="UP000037460">
    <property type="component" value="Unassembled WGS sequence"/>
</dbReference>
<dbReference type="FunFam" id="2.40.100.10:FF:000022">
    <property type="entry name" value="Peptidyl-prolyl cis-trans isomerase CYP95"/>
    <property type="match status" value="1"/>
</dbReference>
<dbReference type="InterPro" id="IPR029000">
    <property type="entry name" value="Cyclophilin-like_dom_sf"/>
</dbReference>
<dbReference type="InterPro" id="IPR020892">
    <property type="entry name" value="Cyclophilin-type_PPIase_CS"/>
</dbReference>
<dbReference type="Pfam" id="PF00160">
    <property type="entry name" value="Pro_isomerase"/>
    <property type="match status" value="1"/>
</dbReference>
<dbReference type="GO" id="GO:0005737">
    <property type="term" value="C:cytoplasm"/>
    <property type="evidence" value="ECO:0007669"/>
    <property type="project" value="TreeGrafter"/>
</dbReference>
<dbReference type="SUPFAM" id="SSF50891">
    <property type="entry name" value="Cyclophilin-like"/>
    <property type="match status" value="1"/>
</dbReference>
<proteinExistence type="inferred from homology"/>
<comment type="function">
    <text evidence="4">PPIases accelerate the folding of proteins. It catalyzes the cis-trans isomerization of proline imidic peptide bonds in oligopeptides.</text>
</comment>
<dbReference type="OrthoDB" id="193499at2759"/>
<keyword evidence="2 4" id="KW-0697">Rotamase</keyword>
<comment type="caution">
    <text evidence="6">The sequence shown here is derived from an EMBL/GenBank/DDBJ whole genome shotgun (WGS) entry which is preliminary data.</text>
</comment>
<dbReference type="PANTHER" id="PTHR11071:SF561">
    <property type="entry name" value="PEPTIDYL-PROLYL CIS-TRANS ISOMERASE D-RELATED"/>
    <property type="match status" value="1"/>
</dbReference>
<accession>A0A0M0JTP1</accession>
<dbReference type="EC" id="5.2.1.8" evidence="4"/>
<dbReference type="EMBL" id="JWZX01002303">
    <property type="protein sequence ID" value="KOO30046.1"/>
    <property type="molecule type" value="Genomic_DNA"/>
</dbReference>
<dbReference type="PROSITE" id="PS50072">
    <property type="entry name" value="CSA_PPIASE_2"/>
    <property type="match status" value="1"/>
</dbReference>
<dbReference type="InterPro" id="IPR002130">
    <property type="entry name" value="Cyclophilin-type_PPIase_dom"/>
</dbReference>
<comment type="similarity">
    <text evidence="4">Belongs to the cyclophilin-type PPIase family.</text>
</comment>
<name>A0A0M0JTP1_9EUKA</name>
<evidence type="ECO:0000256" key="2">
    <source>
        <dbReference type="ARBA" id="ARBA00023110"/>
    </source>
</evidence>
<sequence length="233" mass="25103">MLLLYEHVAAQPKWMIHHADNLTVQASSVSPSKHISIAEAHAESNPLVFFDIDLDHAPAGRITFELFANVVPLTAENFRALCTGEKGVGQSGKPLHYQGSRFHRVIPGFMIQGGDFTNGDGYGGESIYGRTFNDENFGLSHSQKHLLSMANAGPNTQASQFFITTAVTPHLNGKHVVFGTVKSGHDVVDAIEKVGTRFGSTSKEAVIAKSGMVDRNASRLEGSRAGPLTAPHR</sequence>
<evidence type="ECO:0000259" key="5">
    <source>
        <dbReference type="PROSITE" id="PS50072"/>
    </source>
</evidence>
<dbReference type="GO" id="GO:0003755">
    <property type="term" value="F:peptidyl-prolyl cis-trans isomerase activity"/>
    <property type="evidence" value="ECO:0007669"/>
    <property type="project" value="UniProtKB-UniRule"/>
</dbReference>
<evidence type="ECO:0000256" key="3">
    <source>
        <dbReference type="ARBA" id="ARBA00023235"/>
    </source>
</evidence>
<dbReference type="GO" id="GO:0016018">
    <property type="term" value="F:cyclosporin A binding"/>
    <property type="evidence" value="ECO:0007669"/>
    <property type="project" value="TreeGrafter"/>
</dbReference>
<dbReference type="PRINTS" id="PR00153">
    <property type="entry name" value="CSAPPISMRASE"/>
</dbReference>
<dbReference type="AlphaFoldDB" id="A0A0M0JTP1"/>
<gene>
    <name evidence="6" type="ORF">Ctob_013116</name>
</gene>
<feature type="domain" description="PPIase cyclophilin-type" evidence="5">
    <location>
        <begin position="49"/>
        <end position="212"/>
    </location>
</feature>
<dbReference type="PROSITE" id="PS00170">
    <property type="entry name" value="CSA_PPIASE_1"/>
    <property type="match status" value="1"/>
</dbReference>
<dbReference type="PANTHER" id="PTHR11071">
    <property type="entry name" value="PEPTIDYL-PROLYL CIS-TRANS ISOMERASE"/>
    <property type="match status" value="1"/>
</dbReference>
<protein>
    <recommendedName>
        <fullName evidence="4">Peptidyl-prolyl cis-trans isomerase</fullName>
        <shortName evidence="4">PPIase</shortName>
        <ecNumber evidence="4">5.2.1.8</ecNumber>
    </recommendedName>
</protein>
<keyword evidence="7" id="KW-1185">Reference proteome</keyword>